<evidence type="ECO:0000313" key="2">
    <source>
        <dbReference type="EMBL" id="OAQ76044.1"/>
    </source>
</evidence>
<evidence type="ECO:0000256" key="1">
    <source>
        <dbReference type="SAM" id="MobiDB-lite"/>
    </source>
</evidence>
<organism evidence="2 4">
    <name type="scientific">Purpureocillium lilacinum</name>
    <name type="common">Paecilomyces lilacinus</name>
    <dbReference type="NCBI Taxonomy" id="33203"/>
    <lineage>
        <taxon>Eukaryota</taxon>
        <taxon>Fungi</taxon>
        <taxon>Dikarya</taxon>
        <taxon>Ascomycota</taxon>
        <taxon>Pezizomycotina</taxon>
        <taxon>Sordariomycetes</taxon>
        <taxon>Hypocreomycetidae</taxon>
        <taxon>Hypocreales</taxon>
        <taxon>Ophiocordycipitaceae</taxon>
        <taxon>Purpureocillium</taxon>
    </lineage>
</organism>
<dbReference type="Proteomes" id="UP000078240">
    <property type="component" value="Unassembled WGS sequence"/>
</dbReference>
<proteinExistence type="predicted"/>
<sequence>MHGCRAWLAKGGDLDLRKPGLLCSGEGRGGGRGGRAGEVRDVKQLSPDYLIKRINSNQSLWQGGGGRQSPPPQSVKEERNGPLRCAFGQVITPLITIKDT</sequence>
<feature type="region of interest" description="Disordered" evidence="1">
    <location>
        <begin position="59"/>
        <end position="82"/>
    </location>
</feature>
<reference evidence="2 4" key="1">
    <citation type="submission" date="2016-01" db="EMBL/GenBank/DDBJ databases">
        <title>Biosynthesis of antibiotic leucinostatins and their inhibition on Phytophthora in bio-control Purpureocillium lilacinum.</title>
        <authorList>
            <person name="Wang G."/>
            <person name="Liu Z."/>
            <person name="Lin R."/>
            <person name="Li E."/>
            <person name="Mao Z."/>
            <person name="Ling J."/>
            <person name="Yin W."/>
            <person name="Xie B."/>
        </authorList>
    </citation>
    <scope>NUCLEOTIDE SEQUENCE [LARGE SCALE GENOMIC DNA]</scope>
    <source>
        <strain evidence="2">PLBJ-1</strain>
        <strain evidence="3">PLFJ-1</strain>
    </source>
</reference>
<dbReference type="EMBL" id="LSBI01000008">
    <property type="protein sequence ID" value="OAQ83195.1"/>
    <property type="molecule type" value="Genomic_DNA"/>
</dbReference>
<comment type="caution">
    <text evidence="2">The sequence shown here is derived from an EMBL/GenBank/DDBJ whole genome shotgun (WGS) entry which is preliminary data.</text>
</comment>
<dbReference type="Proteomes" id="UP000078340">
    <property type="component" value="Unassembled WGS sequence"/>
</dbReference>
<protein>
    <submittedName>
        <fullName evidence="2">Uncharacterized protein</fullName>
    </submittedName>
</protein>
<evidence type="ECO:0000313" key="4">
    <source>
        <dbReference type="Proteomes" id="UP000078240"/>
    </source>
</evidence>
<accession>A0A179GDZ6</accession>
<dbReference type="AlphaFoldDB" id="A0A179GDZ6"/>
<evidence type="ECO:0000313" key="3">
    <source>
        <dbReference type="EMBL" id="OAQ83195.1"/>
    </source>
</evidence>
<dbReference type="EMBL" id="LSBH01000007">
    <property type="protein sequence ID" value="OAQ76044.1"/>
    <property type="molecule type" value="Genomic_DNA"/>
</dbReference>
<name>A0A179GDZ6_PURLI</name>
<gene>
    <name evidence="2" type="ORF">VFPBJ_08404</name>
    <name evidence="3" type="ORF">VFPFJ_08998</name>
</gene>